<dbReference type="Proteomes" id="UP000594638">
    <property type="component" value="Unassembled WGS sequence"/>
</dbReference>
<evidence type="ECO:0000313" key="3">
    <source>
        <dbReference type="Proteomes" id="UP000594638"/>
    </source>
</evidence>
<comment type="caution">
    <text evidence="2">The sequence shown here is derived from an EMBL/GenBank/DDBJ whole genome shotgun (WGS) entry which is preliminary data.</text>
</comment>
<sequence>MSLHVEYGLGFKQQYRPKLVQWVKPPLGCLKLNIDGCFKGSLAADGGVLRNANGDVVFAFHEFYDESCSNILEAELRALLTETARLGFGQWGLCIAFSAAPSMVTWFVRCIPPLGNFKFPMLKPKID</sequence>
<evidence type="ECO:0000259" key="1">
    <source>
        <dbReference type="Pfam" id="PF13456"/>
    </source>
</evidence>
<name>A0A8S0PZD8_OLEEU</name>
<dbReference type="EMBL" id="CACTIH010000307">
    <property type="protein sequence ID" value="CAA2959140.1"/>
    <property type="molecule type" value="Genomic_DNA"/>
</dbReference>
<dbReference type="Pfam" id="PF13456">
    <property type="entry name" value="RVT_3"/>
    <property type="match status" value="1"/>
</dbReference>
<dbReference type="GO" id="GO:0003676">
    <property type="term" value="F:nucleic acid binding"/>
    <property type="evidence" value="ECO:0007669"/>
    <property type="project" value="InterPro"/>
</dbReference>
<protein>
    <recommendedName>
        <fullName evidence="1">RNase H type-1 domain-containing protein</fullName>
    </recommendedName>
</protein>
<dbReference type="AlphaFoldDB" id="A0A8S0PZD8"/>
<dbReference type="InterPro" id="IPR002156">
    <property type="entry name" value="RNaseH_domain"/>
</dbReference>
<accession>A0A8S0PZD8</accession>
<dbReference type="OrthoDB" id="1751681at2759"/>
<feature type="domain" description="RNase H type-1" evidence="1">
    <location>
        <begin position="33"/>
        <end position="80"/>
    </location>
</feature>
<dbReference type="Gramene" id="OE9A056751T1">
    <property type="protein sequence ID" value="OE9A056751C1"/>
    <property type="gene ID" value="OE9A056751"/>
</dbReference>
<organism evidence="2 3">
    <name type="scientific">Olea europaea subsp. europaea</name>
    <dbReference type="NCBI Taxonomy" id="158383"/>
    <lineage>
        <taxon>Eukaryota</taxon>
        <taxon>Viridiplantae</taxon>
        <taxon>Streptophyta</taxon>
        <taxon>Embryophyta</taxon>
        <taxon>Tracheophyta</taxon>
        <taxon>Spermatophyta</taxon>
        <taxon>Magnoliopsida</taxon>
        <taxon>eudicotyledons</taxon>
        <taxon>Gunneridae</taxon>
        <taxon>Pentapetalae</taxon>
        <taxon>asterids</taxon>
        <taxon>lamiids</taxon>
        <taxon>Lamiales</taxon>
        <taxon>Oleaceae</taxon>
        <taxon>Oleeae</taxon>
        <taxon>Olea</taxon>
    </lineage>
</organism>
<evidence type="ECO:0000313" key="2">
    <source>
        <dbReference type="EMBL" id="CAA2959140.1"/>
    </source>
</evidence>
<dbReference type="PANTHER" id="PTHR47723:SF19">
    <property type="entry name" value="POLYNUCLEOTIDYL TRANSFERASE, RIBONUCLEASE H-LIKE SUPERFAMILY PROTEIN"/>
    <property type="match status" value="1"/>
</dbReference>
<dbReference type="InterPro" id="IPR053151">
    <property type="entry name" value="RNase_H-like"/>
</dbReference>
<keyword evidence="3" id="KW-1185">Reference proteome</keyword>
<reference evidence="2 3" key="1">
    <citation type="submission" date="2019-12" db="EMBL/GenBank/DDBJ databases">
        <authorList>
            <person name="Alioto T."/>
            <person name="Alioto T."/>
            <person name="Gomez Garrido J."/>
        </authorList>
    </citation>
    <scope>NUCLEOTIDE SEQUENCE [LARGE SCALE GENOMIC DNA]</scope>
</reference>
<dbReference type="GO" id="GO:0004523">
    <property type="term" value="F:RNA-DNA hybrid ribonuclease activity"/>
    <property type="evidence" value="ECO:0007669"/>
    <property type="project" value="InterPro"/>
</dbReference>
<gene>
    <name evidence="2" type="ORF">OLEA9_A056751</name>
</gene>
<proteinExistence type="predicted"/>
<dbReference type="PANTHER" id="PTHR47723">
    <property type="entry name" value="OS05G0353850 PROTEIN"/>
    <property type="match status" value="1"/>
</dbReference>